<evidence type="ECO:0000256" key="1">
    <source>
        <dbReference type="SAM" id="MobiDB-lite"/>
    </source>
</evidence>
<evidence type="ECO:0000259" key="2">
    <source>
        <dbReference type="Pfam" id="PF13240"/>
    </source>
</evidence>
<dbReference type="InterPro" id="IPR026870">
    <property type="entry name" value="Zinc_ribbon_dom"/>
</dbReference>
<feature type="region of interest" description="Disordered" evidence="1">
    <location>
        <begin position="71"/>
        <end position="94"/>
    </location>
</feature>
<feature type="domain" description="Zinc-ribbon" evidence="2">
    <location>
        <begin position="27"/>
        <end position="48"/>
    </location>
</feature>
<dbReference type="EMBL" id="CADCWL010000095">
    <property type="protein sequence ID" value="CAA9564482.1"/>
    <property type="molecule type" value="Genomic_DNA"/>
</dbReference>
<sequence length="94" mass="9541">MGRVGGLVRAHDDEQGRGGMSANAAVCSNCGTENPPGTDECTKCGQPLTGSADTAVRTQLEAQGDNTLDARQGEAQAVSNDFTGQGLPIPPRGV</sequence>
<dbReference type="Pfam" id="PF13240">
    <property type="entry name" value="Zn_Ribbon_1"/>
    <property type="match status" value="1"/>
</dbReference>
<proteinExistence type="predicted"/>
<accession>A0A6J4V1U0</accession>
<dbReference type="Gene3D" id="4.10.1060.50">
    <property type="match status" value="1"/>
</dbReference>
<protein>
    <recommendedName>
        <fullName evidence="2">Zinc-ribbon domain-containing protein</fullName>
    </recommendedName>
</protein>
<evidence type="ECO:0000313" key="3">
    <source>
        <dbReference type="EMBL" id="CAA9564482.1"/>
    </source>
</evidence>
<name>A0A6J4V1U0_9BACT</name>
<gene>
    <name evidence="3" type="ORF">AVDCRST_MAG19-2116</name>
</gene>
<reference evidence="3" key="1">
    <citation type="submission" date="2020-02" db="EMBL/GenBank/DDBJ databases">
        <authorList>
            <person name="Meier V. D."/>
        </authorList>
    </citation>
    <scope>NUCLEOTIDE SEQUENCE</scope>
    <source>
        <strain evidence="3">AVDCRST_MAG19</strain>
    </source>
</reference>
<organism evidence="3">
    <name type="scientific">uncultured Thermomicrobiales bacterium</name>
    <dbReference type="NCBI Taxonomy" id="1645740"/>
    <lineage>
        <taxon>Bacteria</taxon>
        <taxon>Pseudomonadati</taxon>
        <taxon>Thermomicrobiota</taxon>
        <taxon>Thermomicrobia</taxon>
        <taxon>Thermomicrobiales</taxon>
        <taxon>environmental samples</taxon>
    </lineage>
</organism>
<dbReference type="AlphaFoldDB" id="A0A6J4V1U0"/>
<dbReference type="InterPro" id="IPR038587">
    <property type="entry name" value="Ribosomal_eL40_sf"/>
</dbReference>